<proteinExistence type="inferred from homology"/>
<protein>
    <recommendedName>
        <fullName evidence="4 8">Probable 2-phosphosulfolactate phosphatase</fullName>
        <ecNumber evidence="3 8">3.1.3.71</ecNumber>
    </recommendedName>
</protein>
<dbReference type="RefSeq" id="WP_165608130.1">
    <property type="nucleotide sequence ID" value="NZ_FOYM01000002.1"/>
</dbReference>
<dbReference type="STRING" id="39060.SAMN05660706_10259"/>
<dbReference type="Gene3D" id="3.90.1560.10">
    <property type="entry name" value="ComB-like"/>
    <property type="match status" value="1"/>
</dbReference>
<dbReference type="GO" id="GO:0050532">
    <property type="term" value="F:2-phosphosulfolactate phosphatase activity"/>
    <property type="evidence" value="ECO:0007669"/>
    <property type="project" value="UniProtKB-UniRule"/>
</dbReference>
<dbReference type="PANTHER" id="PTHR37311">
    <property type="entry name" value="2-PHOSPHOSULFOLACTATE PHOSPHATASE-RELATED"/>
    <property type="match status" value="1"/>
</dbReference>
<dbReference type="InterPro" id="IPR036702">
    <property type="entry name" value="ComB-like_sf"/>
</dbReference>
<accession>A0A1I6CU63</accession>
<dbReference type="AlphaFoldDB" id="A0A1I6CU63"/>
<dbReference type="GO" id="GO:0050545">
    <property type="term" value="F:sulfopyruvate decarboxylase activity"/>
    <property type="evidence" value="ECO:0007669"/>
    <property type="project" value="TreeGrafter"/>
</dbReference>
<dbReference type="PANTHER" id="PTHR37311:SF1">
    <property type="entry name" value="2-PHOSPHOSULFOLACTATE PHOSPHATASE-RELATED"/>
    <property type="match status" value="1"/>
</dbReference>
<dbReference type="HAMAP" id="MF_00490">
    <property type="entry name" value="ComB"/>
    <property type="match status" value="1"/>
</dbReference>
<evidence type="ECO:0000256" key="4">
    <source>
        <dbReference type="ARBA" id="ARBA00021948"/>
    </source>
</evidence>
<keyword evidence="6 8" id="KW-0460">Magnesium</keyword>
<dbReference type="EMBL" id="FOYM01000002">
    <property type="protein sequence ID" value="SFQ96784.1"/>
    <property type="molecule type" value="Genomic_DNA"/>
</dbReference>
<dbReference type="EC" id="3.1.3.71" evidence="3 8"/>
<evidence type="ECO:0000313" key="9">
    <source>
        <dbReference type="EMBL" id="SFQ96784.1"/>
    </source>
</evidence>
<comment type="similarity">
    <text evidence="2 8">Belongs to the ComB family.</text>
</comment>
<dbReference type="GO" id="GO:0000287">
    <property type="term" value="F:magnesium ion binding"/>
    <property type="evidence" value="ECO:0007669"/>
    <property type="project" value="UniProtKB-UniRule"/>
</dbReference>
<organism evidence="9 10">
    <name type="scientific">Desulfoscipio geothermicus DSM 3669</name>
    <dbReference type="NCBI Taxonomy" id="1121426"/>
    <lineage>
        <taxon>Bacteria</taxon>
        <taxon>Bacillati</taxon>
        <taxon>Bacillota</taxon>
        <taxon>Clostridia</taxon>
        <taxon>Eubacteriales</taxon>
        <taxon>Desulfallaceae</taxon>
        <taxon>Desulfoscipio</taxon>
    </lineage>
</organism>
<evidence type="ECO:0000256" key="7">
    <source>
        <dbReference type="ARBA" id="ARBA00033711"/>
    </source>
</evidence>
<comment type="cofactor">
    <cofactor evidence="1 8">
        <name>Mg(2+)</name>
        <dbReference type="ChEBI" id="CHEBI:18420"/>
    </cofactor>
</comment>
<evidence type="ECO:0000256" key="2">
    <source>
        <dbReference type="ARBA" id="ARBA00009997"/>
    </source>
</evidence>
<comment type="catalytic activity">
    <reaction evidence="7 8">
        <text>(2R)-O-phospho-3-sulfolactate + H2O = (2R)-3-sulfolactate + phosphate</text>
        <dbReference type="Rhea" id="RHEA:23416"/>
        <dbReference type="ChEBI" id="CHEBI:15377"/>
        <dbReference type="ChEBI" id="CHEBI:15597"/>
        <dbReference type="ChEBI" id="CHEBI:43474"/>
        <dbReference type="ChEBI" id="CHEBI:58738"/>
        <dbReference type="EC" id="3.1.3.71"/>
    </reaction>
</comment>
<evidence type="ECO:0000256" key="5">
    <source>
        <dbReference type="ARBA" id="ARBA00022801"/>
    </source>
</evidence>
<dbReference type="Pfam" id="PF04029">
    <property type="entry name" value="2-ph_phosp"/>
    <property type="match status" value="1"/>
</dbReference>
<sequence length="242" mass="25043">MYIKLIPVAASCDVTDLAGTTAVVFDVLRATSTIVTALASGFRLVYPVAEADEARALAEARGFLLAGERGGEKIAGFPHGNSPLEFSAGPAAGSDALVLTTSNGTGAIRKAAAAACVLTGSLLNARAVAAAVLREGRDVQLVCAGTAGEFSLEDALGAGFVLVEMEQAAGGLPEMDDLAMAAYDLARFYSRDPLAGLRAGRHGQKLLRLGREADLRWCARLNRFDLAPVFTGDCLMVPGVES</sequence>
<evidence type="ECO:0000256" key="3">
    <source>
        <dbReference type="ARBA" id="ARBA00012953"/>
    </source>
</evidence>
<gene>
    <name evidence="8" type="primary">comB</name>
    <name evidence="9" type="ORF">SAMN05660706_10259</name>
</gene>
<name>A0A1I6CU63_9FIRM</name>
<evidence type="ECO:0000256" key="1">
    <source>
        <dbReference type="ARBA" id="ARBA00001946"/>
    </source>
</evidence>
<dbReference type="Proteomes" id="UP000199584">
    <property type="component" value="Unassembled WGS sequence"/>
</dbReference>
<evidence type="ECO:0000256" key="8">
    <source>
        <dbReference type="HAMAP-Rule" id="MF_00490"/>
    </source>
</evidence>
<evidence type="ECO:0000256" key="6">
    <source>
        <dbReference type="ARBA" id="ARBA00022842"/>
    </source>
</evidence>
<evidence type="ECO:0000313" key="10">
    <source>
        <dbReference type="Proteomes" id="UP000199584"/>
    </source>
</evidence>
<reference evidence="10" key="1">
    <citation type="submission" date="2016-10" db="EMBL/GenBank/DDBJ databases">
        <authorList>
            <person name="Varghese N."/>
            <person name="Submissions S."/>
        </authorList>
    </citation>
    <scope>NUCLEOTIDE SEQUENCE [LARGE SCALE GENOMIC DNA]</scope>
    <source>
        <strain evidence="10">DSM 3669</strain>
    </source>
</reference>
<keyword evidence="5 8" id="KW-0378">Hydrolase</keyword>
<keyword evidence="10" id="KW-1185">Reference proteome</keyword>
<dbReference type="SUPFAM" id="SSF142823">
    <property type="entry name" value="ComB-like"/>
    <property type="match status" value="1"/>
</dbReference>
<dbReference type="InterPro" id="IPR005238">
    <property type="entry name" value="ComB-like"/>
</dbReference>